<dbReference type="Pfam" id="PF04055">
    <property type="entry name" value="Radical_SAM"/>
    <property type="match status" value="1"/>
</dbReference>
<dbReference type="CDD" id="cd01335">
    <property type="entry name" value="Radical_SAM"/>
    <property type="match status" value="1"/>
</dbReference>
<evidence type="ECO:0000259" key="6">
    <source>
        <dbReference type="Pfam" id="PF04055"/>
    </source>
</evidence>
<keyword evidence="5" id="KW-0411">Iron-sulfur</keyword>
<dbReference type="STRING" id="706587.Desti_5122"/>
<dbReference type="SUPFAM" id="SSF102114">
    <property type="entry name" value="Radical SAM enzymes"/>
    <property type="match status" value="1"/>
</dbReference>
<dbReference type="AlphaFoldDB" id="I4CDT6"/>
<comment type="cofactor">
    <cofactor evidence="1">
        <name>[4Fe-4S] cluster</name>
        <dbReference type="ChEBI" id="CHEBI:49883"/>
    </cofactor>
</comment>
<dbReference type="GO" id="GO:0046872">
    <property type="term" value="F:metal ion binding"/>
    <property type="evidence" value="ECO:0007669"/>
    <property type="project" value="UniProtKB-KW"/>
</dbReference>
<gene>
    <name evidence="7" type="ordered locus">Desti_5122</name>
</gene>
<feature type="domain" description="Radical SAM core" evidence="6">
    <location>
        <begin position="115"/>
        <end position="273"/>
    </location>
</feature>
<dbReference type="OrthoDB" id="4501241at2"/>
<dbReference type="InterPro" id="IPR024032">
    <property type="entry name" value="rSAM_paired_HxsC"/>
</dbReference>
<dbReference type="SFLD" id="SFLDG01103">
    <property type="entry name" value="Uncharacterised_Radical_SAM_Su"/>
    <property type="match status" value="1"/>
</dbReference>
<dbReference type="InterPro" id="IPR050377">
    <property type="entry name" value="Radical_SAM_PqqE_MftC-like"/>
</dbReference>
<dbReference type="RefSeq" id="WP_014812829.1">
    <property type="nucleotide sequence ID" value="NC_018025.1"/>
</dbReference>
<dbReference type="GO" id="GO:0051536">
    <property type="term" value="F:iron-sulfur cluster binding"/>
    <property type="evidence" value="ECO:0007669"/>
    <property type="project" value="UniProtKB-KW"/>
</dbReference>
<dbReference type="InterPro" id="IPR058240">
    <property type="entry name" value="rSAM_sf"/>
</dbReference>
<evidence type="ECO:0000256" key="2">
    <source>
        <dbReference type="ARBA" id="ARBA00022691"/>
    </source>
</evidence>
<organism evidence="7 8">
    <name type="scientific">Desulfomonile tiedjei (strain ATCC 49306 / DSM 6799 / DCB-1)</name>
    <dbReference type="NCBI Taxonomy" id="706587"/>
    <lineage>
        <taxon>Bacteria</taxon>
        <taxon>Pseudomonadati</taxon>
        <taxon>Thermodesulfobacteriota</taxon>
        <taxon>Desulfomonilia</taxon>
        <taxon>Desulfomonilales</taxon>
        <taxon>Desulfomonilaceae</taxon>
        <taxon>Desulfomonile</taxon>
    </lineage>
</organism>
<evidence type="ECO:0000256" key="3">
    <source>
        <dbReference type="ARBA" id="ARBA00022723"/>
    </source>
</evidence>
<dbReference type="SFLD" id="SFLDG01067">
    <property type="entry name" value="SPASM/twitch_domain_containing"/>
    <property type="match status" value="1"/>
</dbReference>
<evidence type="ECO:0000256" key="5">
    <source>
        <dbReference type="ARBA" id="ARBA00023014"/>
    </source>
</evidence>
<sequence>MKEFKGNCLRYGGPVIGRIKRNPRLSPGSEAVLVLSEPYDSISLRLSLPFWPIKNLVGVLIDAEGLSQAHSSIPTVVSFSRDCLEQLDDGDVILIEPNGKVVVLYQINSDHNSICITKKCNAACVMCPQPPVNVDNDLDSILKLIQLMDSRHTKCLAITGGEPTLKETHLVHVIKACRKSLPSTQLVLLTNGKKLSDLELAKRIVSAANGLIRFEIPLYSDNDISHDAIMGVKGCFYQTIEGIHNLALLKQPLGLRIVLHKMTVERLPNYAEFTYRNLPFVRQVAFMGMETIGLAHTNLDKLWIEPVDYLEHLSRAVRHLSRRMMGVSIYNHQLCLLPPDLWQFARRSISTWKEHYLEMCDECAAKKFCCGFFSTGTRNSDFVHPLSDHEIPSYFSW</sequence>
<keyword evidence="4" id="KW-0408">Iron</keyword>
<dbReference type="PANTHER" id="PTHR11228">
    <property type="entry name" value="RADICAL SAM DOMAIN PROTEIN"/>
    <property type="match status" value="1"/>
</dbReference>
<dbReference type="SFLD" id="SFLDS00029">
    <property type="entry name" value="Radical_SAM"/>
    <property type="match status" value="1"/>
</dbReference>
<name>I4CDT6_DESTA</name>
<dbReference type="EMBL" id="CP003360">
    <property type="protein sequence ID" value="AFM27727.1"/>
    <property type="molecule type" value="Genomic_DNA"/>
</dbReference>
<dbReference type="eggNOG" id="COG0535">
    <property type="taxonomic scope" value="Bacteria"/>
</dbReference>
<keyword evidence="3" id="KW-0479">Metal-binding</keyword>
<dbReference type="GO" id="GO:0003824">
    <property type="term" value="F:catalytic activity"/>
    <property type="evidence" value="ECO:0007669"/>
    <property type="project" value="InterPro"/>
</dbReference>
<accession>I4CDT6</accession>
<dbReference type="PANTHER" id="PTHR11228:SF7">
    <property type="entry name" value="PQQA PEPTIDE CYCLASE"/>
    <property type="match status" value="1"/>
</dbReference>
<evidence type="ECO:0000313" key="7">
    <source>
        <dbReference type="EMBL" id="AFM27727.1"/>
    </source>
</evidence>
<proteinExistence type="predicted"/>
<dbReference type="Gene3D" id="3.20.20.70">
    <property type="entry name" value="Aldolase class I"/>
    <property type="match status" value="1"/>
</dbReference>
<dbReference type="NCBIfam" id="TIGR03977">
    <property type="entry name" value="rSAM_pair_HxsC"/>
    <property type="match status" value="1"/>
</dbReference>
<keyword evidence="8" id="KW-1185">Reference proteome</keyword>
<dbReference type="KEGG" id="dti:Desti_5122"/>
<dbReference type="Proteomes" id="UP000006055">
    <property type="component" value="Chromosome"/>
</dbReference>
<evidence type="ECO:0000256" key="1">
    <source>
        <dbReference type="ARBA" id="ARBA00001966"/>
    </source>
</evidence>
<dbReference type="HOGENOM" id="CLU_055629_1_0_7"/>
<dbReference type="InterPro" id="IPR013785">
    <property type="entry name" value="Aldolase_TIM"/>
</dbReference>
<dbReference type="InterPro" id="IPR007197">
    <property type="entry name" value="rSAM"/>
</dbReference>
<keyword evidence="2" id="KW-0949">S-adenosyl-L-methionine</keyword>
<evidence type="ECO:0000313" key="8">
    <source>
        <dbReference type="Proteomes" id="UP000006055"/>
    </source>
</evidence>
<evidence type="ECO:0000256" key="4">
    <source>
        <dbReference type="ARBA" id="ARBA00023004"/>
    </source>
</evidence>
<reference evidence="8" key="1">
    <citation type="submission" date="2012-06" db="EMBL/GenBank/DDBJ databases">
        <title>Complete sequence of chromosome of Desulfomonile tiedjei DSM 6799.</title>
        <authorList>
            <person name="Lucas S."/>
            <person name="Copeland A."/>
            <person name="Lapidus A."/>
            <person name="Glavina del Rio T."/>
            <person name="Dalin E."/>
            <person name="Tice H."/>
            <person name="Bruce D."/>
            <person name="Goodwin L."/>
            <person name="Pitluck S."/>
            <person name="Peters L."/>
            <person name="Ovchinnikova G."/>
            <person name="Zeytun A."/>
            <person name="Lu M."/>
            <person name="Kyrpides N."/>
            <person name="Mavromatis K."/>
            <person name="Ivanova N."/>
            <person name="Brettin T."/>
            <person name="Detter J.C."/>
            <person name="Han C."/>
            <person name="Larimer F."/>
            <person name="Land M."/>
            <person name="Hauser L."/>
            <person name="Markowitz V."/>
            <person name="Cheng J.-F."/>
            <person name="Hugenholtz P."/>
            <person name="Woyke T."/>
            <person name="Wu D."/>
            <person name="Spring S."/>
            <person name="Schroeder M."/>
            <person name="Brambilla E."/>
            <person name="Klenk H.-P."/>
            <person name="Eisen J.A."/>
        </authorList>
    </citation>
    <scope>NUCLEOTIDE SEQUENCE [LARGE SCALE GENOMIC DNA]</scope>
    <source>
        <strain evidence="8">ATCC 49306 / DSM 6799 / DCB-1</strain>
    </source>
</reference>
<protein>
    <submittedName>
        <fullName evidence="7">His-Xaa-Ser repeat-associated downstream radical SAM protein</fullName>
    </submittedName>
</protein>